<evidence type="ECO:0000256" key="1">
    <source>
        <dbReference type="SAM" id="Phobius"/>
    </source>
</evidence>
<protein>
    <submittedName>
        <fullName evidence="3">CPBP family intramembrane metalloprotease</fullName>
    </submittedName>
</protein>
<feature type="transmembrane region" description="Helical" evidence="1">
    <location>
        <begin position="170"/>
        <end position="190"/>
    </location>
</feature>
<sequence>MPQKLAAIPVPLWIVVTAQTLQSGVLCWLIGWLGLTAGARYGLDAPWLRAMVYRLPRPQRATSWWLAALTGVVAGVVIVAIDTRMLTTGHAAATPQIWRGALASFYGGSAEEIIFRLGVMSVMVWLLAAWRGHHVRAWMFVTGAVMAALLFGAGHLPAAIAAGLPLDAMGITRILALNGIVGVACGLLYWRRGLEHAMVAHFCADLVLHVAAPALT</sequence>
<feature type="transmembrane region" description="Helical" evidence="1">
    <location>
        <begin position="137"/>
        <end position="164"/>
    </location>
</feature>
<keyword evidence="3" id="KW-0378">Hydrolase</keyword>
<keyword evidence="1" id="KW-0472">Membrane</keyword>
<dbReference type="GO" id="GO:0006508">
    <property type="term" value="P:proteolysis"/>
    <property type="evidence" value="ECO:0007669"/>
    <property type="project" value="UniProtKB-KW"/>
</dbReference>
<feature type="domain" description="CAAX prenyl protease 2/Lysostaphin resistance protein A-like" evidence="2">
    <location>
        <begin position="96"/>
        <end position="207"/>
    </location>
</feature>
<evidence type="ECO:0000259" key="2">
    <source>
        <dbReference type="Pfam" id="PF02517"/>
    </source>
</evidence>
<gene>
    <name evidence="3" type="ORF">EZM97_10190</name>
</gene>
<feature type="transmembrane region" description="Helical" evidence="1">
    <location>
        <begin position="20"/>
        <end position="43"/>
    </location>
</feature>
<keyword evidence="4" id="KW-1185">Reference proteome</keyword>
<dbReference type="Proteomes" id="UP000291822">
    <property type="component" value="Unassembled WGS sequence"/>
</dbReference>
<evidence type="ECO:0000313" key="3">
    <source>
        <dbReference type="EMBL" id="TCI13904.1"/>
    </source>
</evidence>
<dbReference type="Pfam" id="PF02517">
    <property type="entry name" value="Rce1-like"/>
    <property type="match status" value="1"/>
</dbReference>
<keyword evidence="1" id="KW-1133">Transmembrane helix</keyword>
<evidence type="ECO:0000313" key="4">
    <source>
        <dbReference type="Proteomes" id="UP000291822"/>
    </source>
</evidence>
<dbReference type="GO" id="GO:0008237">
    <property type="term" value="F:metallopeptidase activity"/>
    <property type="evidence" value="ECO:0007669"/>
    <property type="project" value="UniProtKB-KW"/>
</dbReference>
<feature type="transmembrane region" description="Helical" evidence="1">
    <location>
        <begin position="113"/>
        <end position="130"/>
    </location>
</feature>
<feature type="transmembrane region" description="Helical" evidence="1">
    <location>
        <begin position="64"/>
        <end position="81"/>
    </location>
</feature>
<organism evidence="3 4">
    <name type="scientific">Dyella soli</name>
    <dbReference type="NCBI Taxonomy" id="522319"/>
    <lineage>
        <taxon>Bacteria</taxon>
        <taxon>Pseudomonadati</taxon>
        <taxon>Pseudomonadota</taxon>
        <taxon>Gammaproteobacteria</taxon>
        <taxon>Lysobacterales</taxon>
        <taxon>Rhodanobacteraceae</taxon>
        <taxon>Dyella</taxon>
    </lineage>
</organism>
<name>A0A4R0Z2M3_9GAMM</name>
<reference evidence="3 4" key="1">
    <citation type="submission" date="2019-02" db="EMBL/GenBank/DDBJ databases">
        <title>Dyella amyloliquefaciens sp. nov., isolated from forest soil.</title>
        <authorList>
            <person name="Gao Z.-H."/>
            <person name="Qiu L.-H."/>
        </authorList>
    </citation>
    <scope>NUCLEOTIDE SEQUENCE [LARGE SCALE GENOMIC DNA]</scope>
    <source>
        <strain evidence="3 4">KACC 12747</strain>
    </source>
</reference>
<keyword evidence="3" id="KW-0482">Metalloprotease</keyword>
<dbReference type="InterPro" id="IPR003675">
    <property type="entry name" value="Rce1/LyrA-like_dom"/>
</dbReference>
<keyword evidence="3" id="KW-0645">Protease</keyword>
<keyword evidence="1" id="KW-0812">Transmembrane</keyword>
<dbReference type="EMBL" id="SJTG01000001">
    <property type="protein sequence ID" value="TCI13904.1"/>
    <property type="molecule type" value="Genomic_DNA"/>
</dbReference>
<dbReference type="GO" id="GO:0004175">
    <property type="term" value="F:endopeptidase activity"/>
    <property type="evidence" value="ECO:0007669"/>
    <property type="project" value="UniProtKB-ARBA"/>
</dbReference>
<dbReference type="GO" id="GO:0080120">
    <property type="term" value="P:CAAX-box protein maturation"/>
    <property type="evidence" value="ECO:0007669"/>
    <property type="project" value="UniProtKB-ARBA"/>
</dbReference>
<dbReference type="AlphaFoldDB" id="A0A4R0Z2M3"/>
<proteinExistence type="predicted"/>
<comment type="caution">
    <text evidence="3">The sequence shown here is derived from an EMBL/GenBank/DDBJ whole genome shotgun (WGS) entry which is preliminary data.</text>
</comment>
<accession>A0A4R0Z2M3</accession>